<protein>
    <submittedName>
        <fullName evidence="1">Uncharacterized protein</fullName>
    </submittedName>
</protein>
<accession>A0A679J281</accession>
<dbReference type="EMBL" id="LR743504">
    <property type="protein sequence ID" value="CAA2101996.1"/>
    <property type="molecule type" value="Genomic_DNA"/>
</dbReference>
<evidence type="ECO:0000313" key="1">
    <source>
        <dbReference type="EMBL" id="CAA2101996.1"/>
    </source>
</evidence>
<dbReference type="AlphaFoldDB" id="A0A679J281"/>
<organism evidence="1">
    <name type="scientific">Methylobacterium bullatum</name>
    <dbReference type="NCBI Taxonomy" id="570505"/>
    <lineage>
        <taxon>Bacteria</taxon>
        <taxon>Pseudomonadati</taxon>
        <taxon>Pseudomonadota</taxon>
        <taxon>Alphaproteobacteria</taxon>
        <taxon>Hyphomicrobiales</taxon>
        <taxon>Methylobacteriaceae</taxon>
        <taxon>Methylobacterium</taxon>
    </lineage>
</organism>
<proteinExistence type="predicted"/>
<gene>
    <name evidence="1" type="ORF">MBUL_01461</name>
</gene>
<sequence length="183" mass="20465">MQWSEVQPYYRALQENGGAANESWLPKSAGRNIWAAHPNFIARLMFAIAGANSLSDAHDAVEMANKMTPGGREKYLDEKDAAGILSPLERAFHVLLSDYEAAIGIQEVEFRLDRGEIAIIGRETQVFSVPNAQPESENEGVRLIYKRGVIRGTVFRYMAHLTKWRLTDQAPFESAKPGDELDD</sequence>
<name>A0A679J281_9HYPH</name>
<reference evidence="1" key="1">
    <citation type="submission" date="2019-12" db="EMBL/GenBank/DDBJ databases">
        <authorList>
            <person name="Cremers G."/>
        </authorList>
    </citation>
    <scope>NUCLEOTIDE SEQUENCE</scope>
    <source>
        <strain evidence="1">Mbul1</strain>
    </source>
</reference>